<dbReference type="PANTHER" id="PTHR31595:SF40">
    <property type="entry name" value="WAX SYNTHASE DOMAIN-CONTAINING PROTEIN"/>
    <property type="match status" value="1"/>
</dbReference>
<keyword evidence="4 9" id="KW-0812">Transmembrane</keyword>
<sequence length="385" mass="43902">MENEISNFVKVWVSVILSLWYCYAISKAVPKGTTRLLVVLPVVFFFLYLPLNLTTMHLGGPSAFFIGWLANFKLLLFAFGKGPLSSDPSISLPHFVAVGCLPIKMKVQYKHEQPPKSPTTTTSFVQNRENPYTLSNQDGINRPKGLKLLPQIIFALKGVILAVVVYLNNYSEYLHPIVILFLNCLHVYLLLERILTIVAVLARALLGIELEPQFNEPYLSTSLQDFWSRRWNLMVPSILRPTVYEPILNATTCLVGRKWAPVPATLGTFFVSGLMHELIFYYLGRMWPTWELTWFFLLHGVCLTLEIAAKKTVMGRWQLPWLISGPLTVGFVMATGCWLFFPSLYRCGAFVRGAQEYAALCTFFTNVIHHFRVFWSLNIHQKEGL</sequence>
<dbReference type="InterPro" id="IPR032805">
    <property type="entry name" value="Wax_synthase_dom"/>
</dbReference>
<dbReference type="EMBL" id="BDDD01002121">
    <property type="protein sequence ID" value="GAV80134.1"/>
    <property type="molecule type" value="Genomic_DNA"/>
</dbReference>
<dbReference type="PIRSF" id="PIRSF037006">
    <property type="entry name" value="Wax_synthase"/>
    <property type="match status" value="1"/>
</dbReference>
<evidence type="ECO:0000256" key="1">
    <source>
        <dbReference type="ARBA" id="ARBA00004141"/>
    </source>
</evidence>
<evidence type="ECO:0000256" key="2">
    <source>
        <dbReference type="ARBA" id="ARBA00007282"/>
    </source>
</evidence>
<dbReference type="PANTHER" id="PTHR31595">
    <property type="entry name" value="LONG-CHAIN-ALCOHOL O-FATTY-ACYLTRANSFERASE 3-RELATED"/>
    <property type="match status" value="1"/>
</dbReference>
<evidence type="ECO:0000313" key="12">
    <source>
        <dbReference type="Proteomes" id="UP000187406"/>
    </source>
</evidence>
<organism evidence="11 12">
    <name type="scientific">Cephalotus follicularis</name>
    <name type="common">Albany pitcher plant</name>
    <dbReference type="NCBI Taxonomy" id="3775"/>
    <lineage>
        <taxon>Eukaryota</taxon>
        <taxon>Viridiplantae</taxon>
        <taxon>Streptophyta</taxon>
        <taxon>Embryophyta</taxon>
        <taxon>Tracheophyta</taxon>
        <taxon>Spermatophyta</taxon>
        <taxon>Magnoliopsida</taxon>
        <taxon>eudicotyledons</taxon>
        <taxon>Gunneridae</taxon>
        <taxon>Pentapetalae</taxon>
        <taxon>rosids</taxon>
        <taxon>fabids</taxon>
        <taxon>Oxalidales</taxon>
        <taxon>Cephalotaceae</taxon>
        <taxon>Cephalotus</taxon>
    </lineage>
</organism>
<gene>
    <name evidence="11" type="ORF">CFOL_v3_23595</name>
</gene>
<keyword evidence="8" id="KW-0012">Acyltransferase</keyword>
<dbReference type="InterPro" id="IPR044851">
    <property type="entry name" value="Wax_synthase"/>
</dbReference>
<dbReference type="InterPro" id="IPR017088">
    <property type="entry name" value="Wax_synthase_Magnoliopsida"/>
</dbReference>
<dbReference type="Pfam" id="PF13813">
    <property type="entry name" value="MBOAT_2"/>
    <property type="match status" value="1"/>
</dbReference>
<feature type="transmembrane region" description="Helical" evidence="9">
    <location>
        <begin position="264"/>
        <end position="283"/>
    </location>
</feature>
<feature type="domain" description="Wax synthase" evidence="10">
    <location>
        <begin position="211"/>
        <end position="297"/>
    </location>
</feature>
<dbReference type="STRING" id="3775.A0A1Q3CIP6"/>
<keyword evidence="6" id="KW-0443">Lipid metabolism</keyword>
<dbReference type="OrthoDB" id="1077582at2759"/>
<dbReference type="Proteomes" id="UP000187406">
    <property type="component" value="Unassembled WGS sequence"/>
</dbReference>
<evidence type="ECO:0000256" key="9">
    <source>
        <dbReference type="SAM" id="Phobius"/>
    </source>
</evidence>
<comment type="caution">
    <text evidence="11">The sequence shown here is derived from an EMBL/GenBank/DDBJ whole genome shotgun (WGS) entry which is preliminary data.</text>
</comment>
<feature type="transmembrane region" description="Helical" evidence="9">
    <location>
        <begin position="321"/>
        <end position="345"/>
    </location>
</feature>
<evidence type="ECO:0000256" key="3">
    <source>
        <dbReference type="ARBA" id="ARBA00022679"/>
    </source>
</evidence>
<dbReference type="AlphaFoldDB" id="A0A1Q3CIP6"/>
<name>A0A1Q3CIP6_CEPFO</name>
<feature type="transmembrane region" description="Helical" evidence="9">
    <location>
        <begin position="289"/>
        <end position="309"/>
    </location>
</feature>
<evidence type="ECO:0000256" key="6">
    <source>
        <dbReference type="ARBA" id="ARBA00023098"/>
    </source>
</evidence>
<protein>
    <submittedName>
        <fullName evidence="11">MBOAT_2 domain-containing protein</fullName>
    </submittedName>
</protein>
<keyword evidence="7 9" id="KW-0472">Membrane</keyword>
<comment type="subcellular location">
    <subcellularLocation>
        <location evidence="1">Membrane</location>
        <topology evidence="1">Multi-pass membrane protein</topology>
    </subcellularLocation>
</comment>
<dbReference type="GO" id="GO:0006629">
    <property type="term" value="P:lipid metabolic process"/>
    <property type="evidence" value="ECO:0007669"/>
    <property type="project" value="UniProtKB-KW"/>
</dbReference>
<comment type="similarity">
    <text evidence="2">Belongs to the wax synthase family.</text>
</comment>
<keyword evidence="3" id="KW-0808">Transferase</keyword>
<dbReference type="GO" id="GO:0016020">
    <property type="term" value="C:membrane"/>
    <property type="evidence" value="ECO:0007669"/>
    <property type="project" value="UniProtKB-SubCell"/>
</dbReference>
<evidence type="ECO:0000259" key="10">
    <source>
        <dbReference type="Pfam" id="PF13813"/>
    </source>
</evidence>
<keyword evidence="5 9" id="KW-1133">Transmembrane helix</keyword>
<evidence type="ECO:0000256" key="4">
    <source>
        <dbReference type="ARBA" id="ARBA00022692"/>
    </source>
</evidence>
<feature type="transmembrane region" description="Helical" evidence="9">
    <location>
        <begin position="173"/>
        <end position="191"/>
    </location>
</feature>
<dbReference type="InParanoid" id="A0A1Q3CIP6"/>
<proteinExistence type="inferred from homology"/>
<reference evidence="12" key="1">
    <citation type="submission" date="2016-04" db="EMBL/GenBank/DDBJ databases">
        <title>Cephalotus genome sequencing.</title>
        <authorList>
            <person name="Fukushima K."/>
            <person name="Hasebe M."/>
            <person name="Fang X."/>
        </authorList>
    </citation>
    <scope>NUCLEOTIDE SEQUENCE [LARGE SCALE GENOMIC DNA]</scope>
    <source>
        <strain evidence="12">cv. St1</strain>
    </source>
</reference>
<feature type="transmembrane region" description="Helical" evidence="9">
    <location>
        <begin position="36"/>
        <end position="53"/>
    </location>
</feature>
<dbReference type="GO" id="GO:0008374">
    <property type="term" value="F:O-acyltransferase activity"/>
    <property type="evidence" value="ECO:0007669"/>
    <property type="project" value="InterPro"/>
</dbReference>
<feature type="transmembrane region" description="Helical" evidence="9">
    <location>
        <begin position="6"/>
        <end position="24"/>
    </location>
</feature>
<accession>A0A1Q3CIP6</accession>
<evidence type="ECO:0000256" key="7">
    <source>
        <dbReference type="ARBA" id="ARBA00023136"/>
    </source>
</evidence>
<feature type="transmembrane region" description="Helical" evidence="9">
    <location>
        <begin position="148"/>
        <end position="167"/>
    </location>
</feature>
<evidence type="ECO:0000256" key="5">
    <source>
        <dbReference type="ARBA" id="ARBA00022989"/>
    </source>
</evidence>
<evidence type="ECO:0000313" key="11">
    <source>
        <dbReference type="EMBL" id="GAV80134.1"/>
    </source>
</evidence>
<evidence type="ECO:0000256" key="8">
    <source>
        <dbReference type="ARBA" id="ARBA00023315"/>
    </source>
</evidence>
<dbReference type="FunCoup" id="A0A1Q3CIP6">
    <property type="interactions" value="1"/>
</dbReference>
<keyword evidence="12" id="KW-1185">Reference proteome</keyword>